<proteinExistence type="predicted"/>
<gene>
    <name evidence="1" type="ORF">KZ820_15790</name>
</gene>
<evidence type="ECO:0000313" key="2">
    <source>
        <dbReference type="Proteomes" id="UP000759103"/>
    </source>
</evidence>
<dbReference type="Pfam" id="PF04328">
    <property type="entry name" value="Sel_put"/>
    <property type="match status" value="1"/>
</dbReference>
<reference evidence="1 2" key="1">
    <citation type="submission" date="2021-07" db="EMBL/GenBank/DDBJ databases">
        <title>Sphingomonas sp.</title>
        <authorList>
            <person name="Feng G."/>
            <person name="Li J."/>
            <person name="Pan M."/>
        </authorList>
    </citation>
    <scope>NUCLEOTIDE SEQUENCE [LARGE SCALE GENOMIC DNA]</scope>
    <source>
        <strain evidence="1 2">RRHST34</strain>
    </source>
</reference>
<dbReference type="RefSeq" id="WP_183921791.1">
    <property type="nucleotide sequence ID" value="NZ_JAHXZN010000006.1"/>
</dbReference>
<accession>A0ABS7BS07</accession>
<protein>
    <submittedName>
        <fullName evidence="1">YbdD/YjiX family protein</fullName>
    </submittedName>
</protein>
<sequence length="60" mass="7022">MSALWRRLAQTARLMVGQPDYDAYRRHLAEHHPGREAMTRAQFFREREAARYRGGGGRCC</sequence>
<name>A0ABS7BS07_9SPHN</name>
<dbReference type="PANTHER" id="PTHR38453">
    <property type="entry name" value="CYTOPLASMIC PROTEIN-RELATED"/>
    <property type="match status" value="1"/>
</dbReference>
<keyword evidence="2" id="KW-1185">Reference proteome</keyword>
<dbReference type="PANTHER" id="PTHR38453:SF1">
    <property type="entry name" value="CYTOPLASMIC PROTEIN"/>
    <property type="match status" value="1"/>
</dbReference>
<dbReference type="EMBL" id="JAHXZN010000006">
    <property type="protein sequence ID" value="MBW6532204.1"/>
    <property type="molecule type" value="Genomic_DNA"/>
</dbReference>
<dbReference type="Proteomes" id="UP000759103">
    <property type="component" value="Unassembled WGS sequence"/>
</dbReference>
<comment type="caution">
    <text evidence="1">The sequence shown here is derived from an EMBL/GenBank/DDBJ whole genome shotgun (WGS) entry which is preliminary data.</text>
</comment>
<evidence type="ECO:0000313" key="1">
    <source>
        <dbReference type="EMBL" id="MBW6532204.1"/>
    </source>
</evidence>
<dbReference type="InterPro" id="IPR007423">
    <property type="entry name" value="Sel_put"/>
</dbReference>
<organism evidence="1 2">
    <name type="scientific">Sphingomonas citri</name>
    <dbReference type="NCBI Taxonomy" id="2862499"/>
    <lineage>
        <taxon>Bacteria</taxon>
        <taxon>Pseudomonadati</taxon>
        <taxon>Pseudomonadota</taxon>
        <taxon>Alphaproteobacteria</taxon>
        <taxon>Sphingomonadales</taxon>
        <taxon>Sphingomonadaceae</taxon>
        <taxon>Sphingomonas</taxon>
    </lineage>
</organism>